<reference evidence="9 10" key="1">
    <citation type="submission" date="2018-12" db="EMBL/GenBank/DDBJ databases">
        <title>Bacillus chawlae sp. nov., Bacillus glennii sp. nov., and Bacillus saganii sp. nov. Isolated from the Vehicle Assembly Building at Kennedy Space Center where the Viking Spacecraft were Assembled.</title>
        <authorList>
            <person name="Seuylemezian A."/>
            <person name="Vaishampayan P."/>
        </authorList>
    </citation>
    <scope>NUCLEOTIDE SEQUENCE [LARGE SCALE GENOMIC DNA]</scope>
    <source>
        <strain evidence="9 10">L5</strain>
    </source>
</reference>
<evidence type="ECO:0000256" key="4">
    <source>
        <dbReference type="ARBA" id="ARBA00022692"/>
    </source>
</evidence>
<feature type="transmembrane region" description="Helical" evidence="7">
    <location>
        <begin position="181"/>
        <end position="202"/>
    </location>
</feature>
<evidence type="ECO:0000256" key="5">
    <source>
        <dbReference type="ARBA" id="ARBA00022989"/>
    </source>
</evidence>
<sequence>MEKEVFVLTVENSDITMGALFQNRFIRTILLSVFLLQIGIWVRNYSILLYVIEKTNEDPVAISLISVAEFAPIFLFSFIGGTFADRWRPKRTMIWCDLLSALSILVVLLTLMFASWKVIFFATLVSSILSQFSQPSGMKLFKLHVKEELVQMGMSMYQTIFALFMILGPIIGTFVFQQYGISVAIAIMGLAFLLSAATLAFLPPDPENEENTHKPTLMDDIKAGFSYVWNNRALTLLGGSFAACGMALGLTQPLTVFLVTERLGLPKEQLQWLMAAFGIGMILGGVLTAALARKSPPQFLLAVGLVVSAMGFLAMGLSEYLWLTLTIQFISGLFMPCIHIGINTMILQNTEAAFIGRVNGILNPMFMGTMIISMSASGWLKENFPLETIYQSAAMLFIVAALTLIPLFKQAPSGYQKEEDM</sequence>
<dbReference type="CDD" id="cd06173">
    <property type="entry name" value="MFS_MefA_like"/>
    <property type="match status" value="1"/>
</dbReference>
<protein>
    <submittedName>
        <fullName evidence="9">MFS transporter</fullName>
    </submittedName>
</protein>
<dbReference type="InterPro" id="IPR020846">
    <property type="entry name" value="MFS_dom"/>
</dbReference>
<feature type="transmembrane region" description="Helical" evidence="7">
    <location>
        <begin position="354"/>
        <end position="376"/>
    </location>
</feature>
<dbReference type="InterPro" id="IPR036259">
    <property type="entry name" value="MFS_trans_sf"/>
</dbReference>
<evidence type="ECO:0000256" key="7">
    <source>
        <dbReference type="SAM" id="Phobius"/>
    </source>
</evidence>
<dbReference type="InterPro" id="IPR011701">
    <property type="entry name" value="MFS"/>
</dbReference>
<evidence type="ECO:0000313" key="10">
    <source>
        <dbReference type="Proteomes" id="UP000267430"/>
    </source>
</evidence>
<dbReference type="Pfam" id="PF07690">
    <property type="entry name" value="MFS_1"/>
    <property type="match status" value="1"/>
</dbReference>
<feature type="transmembrane region" description="Helical" evidence="7">
    <location>
        <begin position="25"/>
        <end position="42"/>
    </location>
</feature>
<keyword evidence="6 7" id="KW-0472">Membrane</keyword>
<dbReference type="PANTHER" id="PTHR43266">
    <property type="entry name" value="MACROLIDE-EFFLUX PROTEIN"/>
    <property type="match status" value="1"/>
</dbReference>
<keyword evidence="3" id="KW-1003">Cell membrane</keyword>
<dbReference type="EMBL" id="RYZZ01000009">
    <property type="protein sequence ID" value="RUQ29615.1"/>
    <property type="molecule type" value="Genomic_DNA"/>
</dbReference>
<evidence type="ECO:0000256" key="3">
    <source>
        <dbReference type="ARBA" id="ARBA00022475"/>
    </source>
</evidence>
<dbReference type="GO" id="GO:0022857">
    <property type="term" value="F:transmembrane transporter activity"/>
    <property type="evidence" value="ECO:0007669"/>
    <property type="project" value="InterPro"/>
</dbReference>
<organism evidence="9 10">
    <name type="scientific">Peribacillus cavernae</name>
    <dbReference type="NCBI Taxonomy" id="1674310"/>
    <lineage>
        <taxon>Bacteria</taxon>
        <taxon>Bacillati</taxon>
        <taxon>Bacillota</taxon>
        <taxon>Bacilli</taxon>
        <taxon>Bacillales</taxon>
        <taxon>Bacillaceae</taxon>
        <taxon>Peribacillus</taxon>
    </lineage>
</organism>
<feature type="transmembrane region" description="Helical" evidence="7">
    <location>
        <begin position="299"/>
        <end position="315"/>
    </location>
</feature>
<comment type="caution">
    <text evidence="9">The sequence shown here is derived from an EMBL/GenBank/DDBJ whole genome shotgun (WGS) entry which is preliminary data.</text>
</comment>
<keyword evidence="5 7" id="KW-1133">Transmembrane helix</keyword>
<evidence type="ECO:0000256" key="6">
    <source>
        <dbReference type="ARBA" id="ARBA00023136"/>
    </source>
</evidence>
<evidence type="ECO:0000313" key="9">
    <source>
        <dbReference type="EMBL" id="RUQ29615.1"/>
    </source>
</evidence>
<keyword evidence="10" id="KW-1185">Reference proteome</keyword>
<keyword evidence="4 7" id="KW-0812">Transmembrane</keyword>
<dbReference type="AlphaFoldDB" id="A0A3S0W7W4"/>
<dbReference type="Gene3D" id="1.20.1250.20">
    <property type="entry name" value="MFS general substrate transporter like domains"/>
    <property type="match status" value="1"/>
</dbReference>
<accession>A0A3S0W7W4</accession>
<feature type="transmembrane region" description="Helical" evidence="7">
    <location>
        <begin position="388"/>
        <end position="408"/>
    </location>
</feature>
<name>A0A3S0W7W4_9BACI</name>
<dbReference type="PROSITE" id="PS50850">
    <property type="entry name" value="MFS"/>
    <property type="match status" value="1"/>
</dbReference>
<dbReference type="GO" id="GO:0005886">
    <property type="term" value="C:plasma membrane"/>
    <property type="evidence" value="ECO:0007669"/>
    <property type="project" value="UniProtKB-SubCell"/>
</dbReference>
<feature type="domain" description="Major facilitator superfamily (MFS) profile" evidence="8">
    <location>
        <begin position="233"/>
        <end position="421"/>
    </location>
</feature>
<dbReference type="SUPFAM" id="SSF103473">
    <property type="entry name" value="MFS general substrate transporter"/>
    <property type="match status" value="1"/>
</dbReference>
<evidence type="ECO:0000256" key="1">
    <source>
        <dbReference type="ARBA" id="ARBA00004651"/>
    </source>
</evidence>
<dbReference type="PANTHER" id="PTHR43266:SF8">
    <property type="entry name" value="MACROLIDE-EFFLUX PROTEIN"/>
    <property type="match status" value="1"/>
</dbReference>
<feature type="transmembrane region" description="Helical" evidence="7">
    <location>
        <begin position="270"/>
        <end position="292"/>
    </location>
</feature>
<evidence type="ECO:0000259" key="8">
    <source>
        <dbReference type="PROSITE" id="PS50850"/>
    </source>
</evidence>
<evidence type="ECO:0000256" key="2">
    <source>
        <dbReference type="ARBA" id="ARBA00022448"/>
    </source>
</evidence>
<feature type="transmembrane region" description="Helical" evidence="7">
    <location>
        <begin position="155"/>
        <end position="175"/>
    </location>
</feature>
<dbReference type="OrthoDB" id="2942684at2"/>
<comment type="subcellular location">
    <subcellularLocation>
        <location evidence="1">Cell membrane</location>
        <topology evidence="1">Multi-pass membrane protein</topology>
    </subcellularLocation>
</comment>
<gene>
    <name evidence="9" type="ORF">ELQ35_09835</name>
</gene>
<dbReference type="Proteomes" id="UP000267430">
    <property type="component" value="Unassembled WGS sequence"/>
</dbReference>
<feature type="transmembrane region" description="Helical" evidence="7">
    <location>
        <begin position="62"/>
        <end position="81"/>
    </location>
</feature>
<keyword evidence="2" id="KW-0813">Transport</keyword>
<proteinExistence type="predicted"/>
<feature type="transmembrane region" description="Helical" evidence="7">
    <location>
        <begin position="321"/>
        <end position="342"/>
    </location>
</feature>